<gene>
    <name evidence="2" type="ORF">J0695_03395</name>
</gene>
<dbReference type="RefSeq" id="WP_206960026.1">
    <property type="nucleotide sequence ID" value="NZ_BAAAJJ010000006.1"/>
</dbReference>
<dbReference type="EMBL" id="JAFLRJ010000026">
    <property type="protein sequence ID" value="MBO0510861.1"/>
    <property type="molecule type" value="Genomic_DNA"/>
</dbReference>
<evidence type="ECO:0000313" key="2">
    <source>
        <dbReference type="EMBL" id="MBO0510861.1"/>
    </source>
</evidence>
<feature type="transmembrane region" description="Helical" evidence="1">
    <location>
        <begin position="46"/>
        <end position="67"/>
    </location>
</feature>
<keyword evidence="1" id="KW-0472">Membrane</keyword>
<comment type="caution">
    <text evidence="2">The sequence shown here is derived from an EMBL/GenBank/DDBJ whole genome shotgun (WGS) entry which is preliminary data.</text>
</comment>
<name>A0A939F1N7_9ACTN</name>
<sequence>MRLRNVRILSICLLVAITAASAVVLQWAWSGNPTSNTLHYEAAKTAMQVLAVSVFGSIAAIATFAFNDSRTQAAKERDRERDLRMENWRRQVTTLSDKRDRLDESYRSALDTTLALYHQVKAIRRMLRAETGNQPGGHITLDIYEKRISDLNVQQLEFETLKRQAENHAFGQQDIEESLRKGFVAIESHLGQVITEYETKRSAVAAQPATGLPVSDLPELAKLLTREGFKAGVSAHIDDIVKVIREALLKPLELPDPGADGP</sequence>
<evidence type="ECO:0000256" key="1">
    <source>
        <dbReference type="SAM" id="Phobius"/>
    </source>
</evidence>
<keyword evidence="1" id="KW-1133">Transmembrane helix</keyword>
<evidence type="ECO:0000313" key="3">
    <source>
        <dbReference type="Proteomes" id="UP000664167"/>
    </source>
</evidence>
<dbReference type="AlphaFoldDB" id="A0A939F1N7"/>
<organism evidence="2 3">
    <name type="scientific">Streptomyces beijiangensis</name>
    <dbReference type="NCBI Taxonomy" id="163361"/>
    <lineage>
        <taxon>Bacteria</taxon>
        <taxon>Bacillati</taxon>
        <taxon>Actinomycetota</taxon>
        <taxon>Actinomycetes</taxon>
        <taxon>Kitasatosporales</taxon>
        <taxon>Streptomycetaceae</taxon>
        <taxon>Streptomyces</taxon>
    </lineage>
</organism>
<protein>
    <submittedName>
        <fullName evidence="2">Uncharacterized protein</fullName>
    </submittedName>
</protein>
<proteinExistence type="predicted"/>
<keyword evidence="1" id="KW-0812">Transmembrane</keyword>
<reference evidence="2" key="1">
    <citation type="submission" date="2021-03" db="EMBL/GenBank/DDBJ databases">
        <title>Streptomyces poriferae sp. nov., a novel marine sponge-derived Actinobacteria species with anti-MRSA activity.</title>
        <authorList>
            <person name="Sandoval-Powers M."/>
            <person name="Kralova S."/>
            <person name="Nguyen G.-S."/>
            <person name="Fawwal D."/>
            <person name="Degnes K."/>
            <person name="Klinkenberg G."/>
            <person name="Sletta H."/>
            <person name="Wentzel A."/>
            <person name="Liles M.R."/>
        </authorList>
    </citation>
    <scope>NUCLEOTIDE SEQUENCE</scope>
    <source>
        <strain evidence="2">DSM 41794</strain>
    </source>
</reference>
<accession>A0A939F1N7</accession>
<keyword evidence="3" id="KW-1185">Reference proteome</keyword>
<dbReference type="Proteomes" id="UP000664167">
    <property type="component" value="Unassembled WGS sequence"/>
</dbReference>